<proteinExistence type="predicted"/>
<organism evidence="2 3">
    <name type="scientific">Streptomyces acidicola</name>
    <dbReference type="NCBI Taxonomy" id="2596892"/>
    <lineage>
        <taxon>Bacteria</taxon>
        <taxon>Bacillati</taxon>
        <taxon>Actinomycetota</taxon>
        <taxon>Actinomycetes</taxon>
        <taxon>Kitasatosporales</taxon>
        <taxon>Streptomycetaceae</taxon>
        <taxon>Streptomyces</taxon>
    </lineage>
</organism>
<dbReference type="Pfam" id="PF01042">
    <property type="entry name" value="Ribonuc_L-PSP"/>
    <property type="match status" value="1"/>
</dbReference>
<dbReference type="PANTHER" id="PTHR47328">
    <property type="match status" value="1"/>
</dbReference>
<dbReference type="Gene3D" id="3.30.1330.40">
    <property type="entry name" value="RutC-like"/>
    <property type="match status" value="1"/>
</dbReference>
<dbReference type="EMBL" id="VMNX01000066">
    <property type="protein sequence ID" value="MPY50578.1"/>
    <property type="molecule type" value="Genomic_DNA"/>
</dbReference>
<evidence type="ECO:0000256" key="1">
    <source>
        <dbReference type="SAM" id="MobiDB-lite"/>
    </source>
</evidence>
<evidence type="ECO:0000313" key="2">
    <source>
        <dbReference type="EMBL" id="MPY50578.1"/>
    </source>
</evidence>
<dbReference type="Proteomes" id="UP000373149">
    <property type="component" value="Unassembled WGS sequence"/>
</dbReference>
<feature type="region of interest" description="Disordered" evidence="1">
    <location>
        <begin position="1"/>
        <end position="28"/>
    </location>
</feature>
<dbReference type="AlphaFoldDB" id="A0A5N8WVK9"/>
<accession>A0A5N8WVK9</accession>
<sequence>MTTSEITTGSDRPHSGGTPSIDTFDSPQLAPPAGHYSHIATHRGVAYISGRLPVTPDGSPLAGEPFEAQACQALSNLDACLATAGTSRERLISVTVHVTEISDWPAFDQVHKEWLGASRPARAVAGARELHYGSAVEVHAVAALD</sequence>
<name>A0A5N8WVK9_9ACTN</name>
<feature type="compositionally biased region" description="Polar residues" evidence="1">
    <location>
        <begin position="1"/>
        <end position="10"/>
    </location>
</feature>
<gene>
    <name evidence="2" type="ORF">FPZ41_19155</name>
</gene>
<dbReference type="RefSeq" id="WP_152864215.1">
    <property type="nucleotide sequence ID" value="NZ_VMNX01000066.1"/>
</dbReference>
<dbReference type="PANTHER" id="PTHR47328:SF1">
    <property type="entry name" value="RUTC FAMILY PROTEIN YOAB"/>
    <property type="match status" value="1"/>
</dbReference>
<dbReference type="InterPro" id="IPR035959">
    <property type="entry name" value="RutC-like_sf"/>
</dbReference>
<evidence type="ECO:0000313" key="3">
    <source>
        <dbReference type="Proteomes" id="UP000373149"/>
    </source>
</evidence>
<keyword evidence="3" id="KW-1185">Reference proteome</keyword>
<reference evidence="2 3" key="1">
    <citation type="submission" date="2019-09" db="EMBL/GenBank/DDBJ databases">
        <authorList>
            <person name="Duangmal K."/>
            <person name="Teo W.F.A."/>
            <person name="Lipun K."/>
        </authorList>
    </citation>
    <scope>NUCLEOTIDE SEQUENCE [LARGE SCALE GENOMIC DNA]</scope>
    <source>
        <strain evidence="2 3">K1PN6</strain>
    </source>
</reference>
<feature type="compositionally biased region" description="Polar residues" evidence="1">
    <location>
        <begin position="17"/>
        <end position="26"/>
    </location>
</feature>
<comment type="caution">
    <text evidence="2">The sequence shown here is derived from an EMBL/GenBank/DDBJ whole genome shotgun (WGS) entry which is preliminary data.</text>
</comment>
<dbReference type="CDD" id="cd00448">
    <property type="entry name" value="YjgF_YER057c_UK114_family"/>
    <property type="match status" value="1"/>
</dbReference>
<dbReference type="InterPro" id="IPR035709">
    <property type="entry name" value="YoaB-like"/>
</dbReference>
<dbReference type="InterPro" id="IPR006175">
    <property type="entry name" value="YjgF/YER057c/UK114"/>
</dbReference>
<protein>
    <submittedName>
        <fullName evidence="2">RidA family protein</fullName>
    </submittedName>
</protein>
<dbReference type="SUPFAM" id="SSF55298">
    <property type="entry name" value="YjgF-like"/>
    <property type="match status" value="1"/>
</dbReference>